<evidence type="ECO:0000256" key="4">
    <source>
        <dbReference type="ARBA" id="ARBA00022670"/>
    </source>
</evidence>
<dbReference type="SUPFAM" id="SSF49464">
    <property type="entry name" value="Carboxypeptidase regulatory domain-like"/>
    <property type="match status" value="2"/>
</dbReference>
<evidence type="ECO:0000256" key="3">
    <source>
        <dbReference type="ARBA" id="ARBA00022645"/>
    </source>
</evidence>
<gene>
    <name evidence="12" type="ORF">EGW08_013551</name>
</gene>
<dbReference type="PROSITE" id="PS00133">
    <property type="entry name" value="CARBOXYPEPT_ZN_2"/>
    <property type="match status" value="2"/>
</dbReference>
<proteinExistence type="inferred from homology"/>
<dbReference type="CDD" id="cd03868">
    <property type="entry name" value="M14_CPD_I"/>
    <property type="match status" value="1"/>
</dbReference>
<keyword evidence="5" id="KW-0479">Metal-binding</keyword>
<dbReference type="FunFam" id="2.60.40.1120:FF:000004">
    <property type="entry name" value="Carboxypeptidase E"/>
    <property type="match status" value="1"/>
</dbReference>
<comment type="similarity">
    <text evidence="2 9">Belongs to the peptidase M14 family.</text>
</comment>
<feature type="domain" description="Peptidase M14" evidence="11">
    <location>
        <begin position="690"/>
        <end position="972"/>
    </location>
</feature>
<evidence type="ECO:0000256" key="10">
    <source>
        <dbReference type="SAM" id="SignalP"/>
    </source>
</evidence>
<feature type="chain" id="PRO_5019430269" description="Peptidase M14 domain-containing protein" evidence="10">
    <location>
        <begin position="25"/>
        <end position="1084"/>
    </location>
</feature>
<evidence type="ECO:0000256" key="7">
    <source>
        <dbReference type="ARBA" id="ARBA00022833"/>
    </source>
</evidence>
<keyword evidence="3" id="KW-0121">Carboxypeptidase</keyword>
<feature type="signal peptide" evidence="10">
    <location>
        <begin position="1"/>
        <end position="24"/>
    </location>
</feature>
<dbReference type="InterPro" id="IPR057246">
    <property type="entry name" value="CARBOXYPEPT_ZN_1"/>
</dbReference>
<dbReference type="Pfam" id="PF00246">
    <property type="entry name" value="Peptidase_M14"/>
    <property type="match status" value="5"/>
</dbReference>
<dbReference type="InterPro" id="IPR008969">
    <property type="entry name" value="CarboxyPept-like_regulatory"/>
</dbReference>
<keyword evidence="7" id="KW-0862">Zinc</keyword>
<dbReference type="Gene3D" id="2.60.40.1120">
    <property type="entry name" value="Carboxypeptidase-like, regulatory domain"/>
    <property type="match status" value="1"/>
</dbReference>
<dbReference type="CDD" id="cd11308">
    <property type="entry name" value="Peptidase_M14NE-CP-C_like"/>
    <property type="match status" value="2"/>
</dbReference>
<protein>
    <recommendedName>
        <fullName evidence="11">Peptidase M14 domain-containing protein</fullName>
    </recommendedName>
</protein>
<evidence type="ECO:0000256" key="6">
    <source>
        <dbReference type="ARBA" id="ARBA00022801"/>
    </source>
</evidence>
<comment type="caution">
    <text evidence="12">The sequence shown here is derived from an EMBL/GenBank/DDBJ whole genome shotgun (WGS) entry which is preliminary data.</text>
</comment>
<dbReference type="Pfam" id="PF13620">
    <property type="entry name" value="CarboxypepD_reg"/>
    <property type="match status" value="1"/>
</dbReference>
<feature type="non-terminal residue" evidence="12">
    <location>
        <position position="1084"/>
    </location>
</feature>
<dbReference type="InterPro" id="IPR000834">
    <property type="entry name" value="Peptidase_M14"/>
</dbReference>
<comment type="cofactor">
    <cofactor evidence="1">
        <name>Zn(2+)</name>
        <dbReference type="ChEBI" id="CHEBI:29105"/>
    </cofactor>
</comment>
<dbReference type="GO" id="GO:0006518">
    <property type="term" value="P:peptide metabolic process"/>
    <property type="evidence" value="ECO:0007669"/>
    <property type="project" value="TreeGrafter"/>
</dbReference>
<name>A0A433TAY1_ELYCH</name>
<dbReference type="PANTHER" id="PTHR11532:SF57">
    <property type="entry name" value="CARBOXYPEPTIDASE D, B"/>
    <property type="match status" value="1"/>
</dbReference>
<dbReference type="PROSITE" id="PS00132">
    <property type="entry name" value="CARBOXYPEPT_ZN_1"/>
    <property type="match status" value="1"/>
</dbReference>
<dbReference type="GO" id="GO:0016485">
    <property type="term" value="P:protein processing"/>
    <property type="evidence" value="ECO:0007669"/>
    <property type="project" value="TreeGrafter"/>
</dbReference>
<dbReference type="EMBL" id="RQTK01000495">
    <property type="protein sequence ID" value="RUS78696.1"/>
    <property type="molecule type" value="Genomic_DNA"/>
</dbReference>
<dbReference type="GO" id="GO:0004181">
    <property type="term" value="F:metallocarboxypeptidase activity"/>
    <property type="evidence" value="ECO:0007669"/>
    <property type="project" value="InterPro"/>
</dbReference>
<evidence type="ECO:0000259" key="11">
    <source>
        <dbReference type="PROSITE" id="PS52035"/>
    </source>
</evidence>
<dbReference type="GO" id="GO:0005615">
    <property type="term" value="C:extracellular space"/>
    <property type="evidence" value="ECO:0007669"/>
    <property type="project" value="TreeGrafter"/>
</dbReference>
<keyword evidence="4" id="KW-0645">Protease</keyword>
<dbReference type="FunFam" id="3.40.630.10:FF:000020">
    <property type="entry name" value="Carboxypeptidase D"/>
    <property type="match status" value="1"/>
</dbReference>
<keyword evidence="10" id="KW-0732">Signal</keyword>
<evidence type="ECO:0000256" key="2">
    <source>
        <dbReference type="ARBA" id="ARBA00005988"/>
    </source>
</evidence>
<dbReference type="SMART" id="SM00631">
    <property type="entry name" value="Zn_pept"/>
    <property type="match status" value="2"/>
</dbReference>
<dbReference type="PRINTS" id="PR00765">
    <property type="entry name" value="CRBOXYPTASEA"/>
</dbReference>
<dbReference type="InterPro" id="IPR050753">
    <property type="entry name" value="Peptidase_M14_domain"/>
</dbReference>
<dbReference type="OrthoDB" id="10249045at2759"/>
<evidence type="ECO:0000256" key="5">
    <source>
        <dbReference type="ARBA" id="ARBA00022723"/>
    </source>
</evidence>
<evidence type="ECO:0000256" key="9">
    <source>
        <dbReference type="PROSITE-ProRule" id="PRU01379"/>
    </source>
</evidence>
<evidence type="ECO:0000256" key="8">
    <source>
        <dbReference type="ARBA" id="ARBA00023180"/>
    </source>
</evidence>
<feature type="domain" description="Peptidase M14" evidence="11">
    <location>
        <begin position="495"/>
        <end position="653"/>
    </location>
</feature>
<feature type="domain" description="Peptidase M14" evidence="11">
    <location>
        <begin position="36"/>
        <end position="325"/>
    </location>
</feature>
<keyword evidence="6" id="KW-0378">Hydrolase</keyword>
<evidence type="ECO:0000313" key="13">
    <source>
        <dbReference type="Proteomes" id="UP000271974"/>
    </source>
</evidence>
<organism evidence="12 13">
    <name type="scientific">Elysia chlorotica</name>
    <name type="common">Eastern emerald elysia</name>
    <name type="synonym">Sea slug</name>
    <dbReference type="NCBI Taxonomy" id="188477"/>
    <lineage>
        <taxon>Eukaryota</taxon>
        <taxon>Metazoa</taxon>
        <taxon>Spiralia</taxon>
        <taxon>Lophotrochozoa</taxon>
        <taxon>Mollusca</taxon>
        <taxon>Gastropoda</taxon>
        <taxon>Heterobranchia</taxon>
        <taxon>Euthyneura</taxon>
        <taxon>Panpulmonata</taxon>
        <taxon>Sacoglossa</taxon>
        <taxon>Placobranchoidea</taxon>
        <taxon>Plakobranchidae</taxon>
        <taxon>Elysia</taxon>
    </lineage>
</organism>
<dbReference type="PANTHER" id="PTHR11532">
    <property type="entry name" value="PROTEASE M14 CARBOXYPEPTIDASE"/>
    <property type="match status" value="1"/>
</dbReference>
<accession>A0A433TAY1</accession>
<evidence type="ECO:0000256" key="1">
    <source>
        <dbReference type="ARBA" id="ARBA00001947"/>
    </source>
</evidence>
<sequence length="1084" mass="120153">MSINENTMLQKLFLSLFMFWVVTCAPRSTPQIDTTKYHHYDDIIDLFENLHAQFPQLTKLHHVGSSIQNRKLLAIQITDKINVTEPGEPMFKYVGNMHGNEAIGRQILIYLTQYLLFKYQEGDERVRKIVDTTNIFIMPTMNPDGFEKATVGDCDGVVGRANAGNVDLNRNFPDQFGGNQGKIQPETQAIIDWIESQPFVLSANLHGGSVVASYPFDDSASHTIVNDYSAAPDDDLFKLLAHTYANNHLTMAKGHQCPGDDFKDGITNGAHWYDVPGGMEDYNYLHSNCFEITIELSCCKYPQPQALTQEWENNRESLLSYLELVHIGAHGFVTDADTGEGLVGAVFMVEGIDHNVTSVEFGAYWRLLTPGSYSIRVVAYGYQDATFRDVEIPAGEGIQLNVSMIRERRYQNVKIILPFSHHSPTNFKEPSQFEHHNFEQMTIFLRSLTERYPTITRLYSVGQSVQGRDLWVLEISDNPGVHEPGWFHKVLRGLLGRANHNQVDLNRDFPGLFHPGDPGRTRQPETQAVMQWVESNPFVLSANLHGGALVANYPYDDTKGLAVTSSAQESKSPDDAVFIQLAEAYSTVHKGVKGFVRDESNQAVYNASISVRGIDHVIHSAQDGDYWRLLVPGTYELTASATGYEPQTIVVKVPTIGAAVEVDFTLKVRTGYQWSSTHDFDIKENMRAGSFMSVHAVEEAIGYLARMHPTFTRYERLTMDSTNKTIPMLHLSETLTEHEEEKPHVLLLGGLEGDSPVGTEMLVRLARHLITGFNHGEPVVSKLLKTGHVHIAPLVNIEGFAKSLPGDCTGEKFTGKNFAQLVKDQDPIVKAMMETIAQHRFDLIVTVDGGGKFISIPRNVPVSDDQSAASAFTQDEDVLQELANSFAQAMTDVFHKDACPSLEGSAHPAYSGIIHGVDMGHQASPLADSVYQMYGTLTVGAYIACCKYPEASELPGIWMASLQPLLNVLTKSLQGHLGKSALNSDLWMLKLGLGFDKSRVLPGILFVGGLHGEDAASREVLLQLAEHLCHQYRDDAYMSTMLNQTNIYIIPSANPDGAKQSVEGCSLIKGHMNGAAVDLDTNFL</sequence>
<dbReference type="Proteomes" id="UP000271974">
    <property type="component" value="Unassembled WGS sequence"/>
</dbReference>
<feature type="active site" description="Proton donor/acceptor" evidence="9">
    <location>
        <position position="295"/>
    </location>
</feature>
<evidence type="ECO:0000313" key="12">
    <source>
        <dbReference type="EMBL" id="RUS78696.1"/>
    </source>
</evidence>
<dbReference type="PROSITE" id="PS52035">
    <property type="entry name" value="PEPTIDASE_M14"/>
    <property type="match status" value="3"/>
</dbReference>
<keyword evidence="13" id="KW-1185">Reference proteome</keyword>
<dbReference type="SUPFAM" id="SSF53187">
    <property type="entry name" value="Zn-dependent exopeptidases"/>
    <property type="match status" value="4"/>
</dbReference>
<dbReference type="GO" id="GO:0008270">
    <property type="term" value="F:zinc ion binding"/>
    <property type="evidence" value="ECO:0007669"/>
    <property type="project" value="InterPro"/>
</dbReference>
<comment type="caution">
    <text evidence="9">Lacks conserved residue(s) required for the propagation of feature annotation.</text>
</comment>
<dbReference type="Gene3D" id="3.40.630.10">
    <property type="entry name" value="Zn peptidases"/>
    <property type="match status" value="5"/>
</dbReference>
<dbReference type="AlphaFoldDB" id="A0A433TAY1"/>
<dbReference type="STRING" id="188477.A0A433TAY1"/>
<keyword evidence="8" id="KW-0325">Glycoprotein</keyword>
<reference evidence="12 13" key="1">
    <citation type="submission" date="2019-01" db="EMBL/GenBank/DDBJ databases">
        <title>A draft genome assembly of the solar-powered sea slug Elysia chlorotica.</title>
        <authorList>
            <person name="Cai H."/>
            <person name="Li Q."/>
            <person name="Fang X."/>
            <person name="Li J."/>
            <person name="Curtis N.E."/>
            <person name="Altenburger A."/>
            <person name="Shibata T."/>
            <person name="Feng M."/>
            <person name="Maeda T."/>
            <person name="Schwartz J.A."/>
            <person name="Shigenobu S."/>
            <person name="Lundholm N."/>
            <person name="Nishiyama T."/>
            <person name="Yang H."/>
            <person name="Hasebe M."/>
            <person name="Li S."/>
            <person name="Pierce S.K."/>
            <person name="Wang J."/>
        </authorList>
    </citation>
    <scope>NUCLEOTIDE SEQUENCE [LARGE SCALE GENOMIC DNA]</scope>
    <source>
        <strain evidence="12">EC2010</strain>
        <tissue evidence="12">Whole organism of an adult</tissue>
    </source>
</reference>
<dbReference type="InterPro" id="IPR057247">
    <property type="entry name" value="CARBOXYPEPT_ZN_2"/>
</dbReference>